<organism evidence="4 5">
    <name type="scientific">Novosphingobium tardum</name>
    <dbReference type="NCBI Taxonomy" id="1538021"/>
    <lineage>
        <taxon>Bacteria</taxon>
        <taxon>Pseudomonadati</taxon>
        <taxon>Pseudomonadota</taxon>
        <taxon>Alphaproteobacteria</taxon>
        <taxon>Sphingomonadales</taxon>
        <taxon>Sphingomonadaceae</taxon>
        <taxon>Novosphingobium</taxon>
    </lineage>
</organism>
<dbReference type="EMBL" id="JBHSDR010000003">
    <property type="protein sequence ID" value="MFC4293709.1"/>
    <property type="molecule type" value="Genomic_DNA"/>
</dbReference>
<evidence type="ECO:0000259" key="2">
    <source>
        <dbReference type="Pfam" id="PF13436"/>
    </source>
</evidence>
<gene>
    <name evidence="4" type="ORF">ACFO0A_01410</name>
</gene>
<proteinExistence type="predicted"/>
<evidence type="ECO:0000259" key="3">
    <source>
        <dbReference type="Pfam" id="PF13441"/>
    </source>
</evidence>
<protein>
    <submittedName>
        <fullName evidence="4">YMGG-like glycine zipper-containing protein</fullName>
    </submittedName>
</protein>
<dbReference type="Pfam" id="PF13436">
    <property type="entry name" value="Gly-zipper_OmpA"/>
    <property type="match status" value="1"/>
</dbReference>
<accession>A0ABV8RKC7</accession>
<evidence type="ECO:0000256" key="1">
    <source>
        <dbReference type="SAM" id="SignalP"/>
    </source>
</evidence>
<dbReference type="Proteomes" id="UP001595828">
    <property type="component" value="Unassembled WGS sequence"/>
</dbReference>
<evidence type="ECO:0000313" key="4">
    <source>
        <dbReference type="EMBL" id="MFC4293709.1"/>
    </source>
</evidence>
<feature type="domain" description="YMGG-like Gly-zipper" evidence="3">
    <location>
        <begin position="110"/>
        <end position="152"/>
    </location>
</feature>
<dbReference type="PROSITE" id="PS51257">
    <property type="entry name" value="PROKAR_LIPOPROTEIN"/>
    <property type="match status" value="1"/>
</dbReference>
<feature type="chain" id="PRO_5045966783" evidence="1">
    <location>
        <begin position="19"/>
        <end position="191"/>
    </location>
</feature>
<evidence type="ECO:0000313" key="5">
    <source>
        <dbReference type="Proteomes" id="UP001595828"/>
    </source>
</evidence>
<dbReference type="InterPro" id="IPR025693">
    <property type="entry name" value="Gly-zipper_OmpA-like_dom"/>
</dbReference>
<name>A0ABV8RKC7_9SPHN</name>
<comment type="caution">
    <text evidence="4">The sequence shown here is derived from an EMBL/GenBank/DDBJ whole genome shotgun (WGS) entry which is preliminary data.</text>
</comment>
<reference evidence="5" key="1">
    <citation type="journal article" date="2019" name="Int. J. Syst. Evol. Microbiol.">
        <title>The Global Catalogue of Microorganisms (GCM) 10K type strain sequencing project: providing services to taxonomists for standard genome sequencing and annotation.</title>
        <authorList>
            <consortium name="The Broad Institute Genomics Platform"/>
            <consortium name="The Broad Institute Genome Sequencing Center for Infectious Disease"/>
            <person name="Wu L."/>
            <person name="Ma J."/>
        </authorList>
    </citation>
    <scope>NUCLEOTIDE SEQUENCE [LARGE SCALE GENOMIC DNA]</scope>
    <source>
        <strain evidence="5">CGMCC 1.12989</strain>
    </source>
</reference>
<keyword evidence="1" id="KW-0732">Signal</keyword>
<feature type="signal peptide" evidence="1">
    <location>
        <begin position="1"/>
        <end position="18"/>
    </location>
</feature>
<keyword evidence="5" id="KW-1185">Reference proteome</keyword>
<dbReference type="InterPro" id="IPR027367">
    <property type="entry name" value="Gly-zipper_YMGG"/>
</dbReference>
<sequence length="191" mass="18346">MKNSVILLIGAASLSLSACTSMNHDDTLASAGTGAAVGAAAGAGLGAVVGGLSPIEGAVIGAAVGGIAGAVWADRDNDGRADGYIRDGQYYQGQPTYASAPARCPSTLGTAAKGAGIGAVAGAVGGAVIGGLNPFEGALIGAAVGGIGGAIWADHNNDGCVDGYMRDGQYYEGAPVVQPVSQTPARTGERG</sequence>
<feature type="domain" description="Glycine-zipper-containing OmpA-like membrane" evidence="2">
    <location>
        <begin position="30"/>
        <end position="70"/>
    </location>
</feature>
<dbReference type="Pfam" id="PF13441">
    <property type="entry name" value="Gly-zipper_YMGG"/>
    <property type="match status" value="1"/>
</dbReference>
<dbReference type="RefSeq" id="WP_379537198.1">
    <property type="nucleotide sequence ID" value="NZ_JBHSDR010000003.1"/>
</dbReference>